<dbReference type="Proteomes" id="UP000789508">
    <property type="component" value="Unassembled WGS sequence"/>
</dbReference>
<dbReference type="GO" id="GO:0070403">
    <property type="term" value="F:NAD+ binding"/>
    <property type="evidence" value="ECO:0007669"/>
    <property type="project" value="InterPro"/>
</dbReference>
<evidence type="ECO:0000256" key="2">
    <source>
        <dbReference type="ARBA" id="ARBA00006924"/>
    </source>
</evidence>
<feature type="binding site" evidence="7">
    <location>
        <position position="158"/>
    </location>
    <ligand>
        <name>Zn(2+)</name>
        <dbReference type="ChEBI" id="CHEBI:29105"/>
    </ligand>
</feature>
<dbReference type="PANTHER" id="PTHR11085:SF6">
    <property type="entry name" value="NAD-DEPENDENT PROTEIN DEACETYLASE SIRTUIN-2"/>
    <property type="match status" value="1"/>
</dbReference>
<dbReference type="InterPro" id="IPR029035">
    <property type="entry name" value="DHS-like_NAD/FAD-binding_dom"/>
</dbReference>
<gene>
    <name evidence="10" type="ORF">ALEPTO_LOCUS8117</name>
</gene>
<dbReference type="GO" id="GO:0046872">
    <property type="term" value="F:metal ion binding"/>
    <property type="evidence" value="ECO:0007669"/>
    <property type="project" value="UniProtKB-KW"/>
</dbReference>
<feature type="region of interest" description="Disordered" evidence="8">
    <location>
        <begin position="399"/>
        <end position="419"/>
    </location>
</feature>
<dbReference type="Pfam" id="PF02146">
    <property type="entry name" value="SIR2"/>
    <property type="match status" value="1"/>
</dbReference>
<keyword evidence="4 7" id="KW-0479">Metal-binding</keyword>
<evidence type="ECO:0000256" key="6">
    <source>
        <dbReference type="ARBA" id="ARBA00023027"/>
    </source>
</evidence>
<keyword evidence="3" id="KW-0808">Transferase</keyword>
<dbReference type="AlphaFoldDB" id="A0A9N9GCG9"/>
<dbReference type="GO" id="GO:0005634">
    <property type="term" value="C:nucleus"/>
    <property type="evidence" value="ECO:0007669"/>
    <property type="project" value="TreeGrafter"/>
</dbReference>
<organism evidence="10 11">
    <name type="scientific">Ambispora leptoticha</name>
    <dbReference type="NCBI Taxonomy" id="144679"/>
    <lineage>
        <taxon>Eukaryota</taxon>
        <taxon>Fungi</taxon>
        <taxon>Fungi incertae sedis</taxon>
        <taxon>Mucoromycota</taxon>
        <taxon>Glomeromycotina</taxon>
        <taxon>Glomeromycetes</taxon>
        <taxon>Archaeosporales</taxon>
        <taxon>Ambisporaceae</taxon>
        <taxon>Ambispora</taxon>
    </lineage>
</organism>
<proteinExistence type="inferred from homology"/>
<dbReference type="PANTHER" id="PTHR11085">
    <property type="entry name" value="NAD-DEPENDENT PROTEIN DEACYLASE SIRTUIN-5, MITOCHONDRIAL-RELATED"/>
    <property type="match status" value="1"/>
</dbReference>
<feature type="compositionally biased region" description="Low complexity" evidence="8">
    <location>
        <begin position="399"/>
        <end position="414"/>
    </location>
</feature>
<dbReference type="CDD" id="cd01408">
    <property type="entry name" value="SIRT1"/>
    <property type="match status" value="1"/>
</dbReference>
<dbReference type="InterPro" id="IPR050134">
    <property type="entry name" value="NAD-dep_sirtuin_deacylases"/>
</dbReference>
<keyword evidence="6" id="KW-0520">NAD</keyword>
<dbReference type="Gene3D" id="3.40.50.1220">
    <property type="entry name" value="TPP-binding domain"/>
    <property type="match status" value="1"/>
</dbReference>
<reference evidence="10" key="1">
    <citation type="submission" date="2021-06" db="EMBL/GenBank/DDBJ databases">
        <authorList>
            <person name="Kallberg Y."/>
            <person name="Tangrot J."/>
            <person name="Rosling A."/>
        </authorList>
    </citation>
    <scope>NUCLEOTIDE SEQUENCE</scope>
    <source>
        <strain evidence="10">FL130A</strain>
    </source>
</reference>
<comment type="similarity">
    <text evidence="2">Belongs to the sirtuin family. Class I subfamily.</text>
</comment>
<accession>A0A9N9GCG9</accession>
<protein>
    <submittedName>
        <fullName evidence="10">7164_t:CDS:1</fullName>
    </submittedName>
</protein>
<comment type="caution">
    <text evidence="10">The sequence shown here is derived from an EMBL/GenBank/DDBJ whole genome shotgun (WGS) entry which is preliminary data.</text>
</comment>
<dbReference type="SUPFAM" id="SSF52467">
    <property type="entry name" value="DHS-like NAD/FAD-binding domain"/>
    <property type="match status" value="1"/>
</dbReference>
<evidence type="ECO:0000256" key="4">
    <source>
        <dbReference type="ARBA" id="ARBA00022723"/>
    </source>
</evidence>
<feature type="binding site" evidence="7">
    <location>
        <position position="182"/>
    </location>
    <ligand>
        <name>Zn(2+)</name>
        <dbReference type="ChEBI" id="CHEBI:29105"/>
    </ligand>
</feature>
<evidence type="ECO:0000256" key="5">
    <source>
        <dbReference type="ARBA" id="ARBA00022833"/>
    </source>
</evidence>
<feature type="active site" description="Proton acceptor" evidence="7">
    <location>
        <position position="150"/>
    </location>
</feature>
<feature type="domain" description="Deacetylase sirtuin-type" evidence="9">
    <location>
        <begin position="20"/>
        <end position="293"/>
    </location>
</feature>
<name>A0A9N9GCG9_9GLOM</name>
<evidence type="ECO:0000256" key="7">
    <source>
        <dbReference type="PROSITE-ProRule" id="PRU00236"/>
    </source>
</evidence>
<evidence type="ECO:0000259" key="9">
    <source>
        <dbReference type="PROSITE" id="PS50305"/>
    </source>
</evidence>
<dbReference type="OrthoDB" id="420264at2759"/>
<dbReference type="InterPro" id="IPR026591">
    <property type="entry name" value="Sirtuin_cat_small_dom_sf"/>
</dbReference>
<keyword evidence="11" id="KW-1185">Reference proteome</keyword>
<keyword evidence="5 7" id="KW-0862">Zinc</keyword>
<evidence type="ECO:0000256" key="3">
    <source>
        <dbReference type="ARBA" id="ARBA00022679"/>
    </source>
</evidence>
<sequence>MPGNNYSSISTKDINNSSSEILDLTSIEAIAELIKENKAKNVIVMAGAGISTAAGIPDFRSPGTGLYDNLQKFNLPYPEAIFDVDYFKRRPEAFFELAKELYPGKFFPTLTHYFIKLLHQRGVLLRCFTQNIDTLERLAGLSDDILVEAHGSFAMSKCLNCRESVDPEWMREEVIAGTIPKCQICKGIVKPCITFFGESLPARFFERVPDFKKCDLLIVLGTSLQVQPFASLIDSVTEKTPRLLINREVVGVYGISNYGFDFEGKYNKHRRDVFHEGACDEGVRLLAKLCGWESELDQLHVEGCEQLAKKYGIVPPALLVPENLAVSEPSKSSVDEVDSLAELLVVQANISDGTKNEDEVDSNDKQTKLDADISRGEIINYEKSDSTVVQVQEAVSEQSSTSVTTASNNSKNNTAINDSTTTTSSIALSKDVEDPDGKAVF</sequence>
<feature type="binding site" evidence="7">
    <location>
        <position position="161"/>
    </location>
    <ligand>
        <name>Zn(2+)</name>
        <dbReference type="ChEBI" id="CHEBI:29105"/>
    </ligand>
</feature>
<dbReference type="Gene3D" id="3.30.1600.10">
    <property type="entry name" value="SIR2/SIRT2 'Small Domain"/>
    <property type="match status" value="1"/>
</dbReference>
<evidence type="ECO:0000313" key="11">
    <source>
        <dbReference type="Proteomes" id="UP000789508"/>
    </source>
</evidence>
<dbReference type="EMBL" id="CAJVPS010004172">
    <property type="protein sequence ID" value="CAG8600391.1"/>
    <property type="molecule type" value="Genomic_DNA"/>
</dbReference>
<feature type="binding site" evidence="7">
    <location>
        <position position="185"/>
    </location>
    <ligand>
        <name>Zn(2+)</name>
        <dbReference type="ChEBI" id="CHEBI:29105"/>
    </ligand>
</feature>
<dbReference type="InterPro" id="IPR003000">
    <property type="entry name" value="Sirtuin"/>
</dbReference>
<dbReference type="PROSITE" id="PS50305">
    <property type="entry name" value="SIRTUIN"/>
    <property type="match status" value="1"/>
</dbReference>
<evidence type="ECO:0000256" key="1">
    <source>
        <dbReference type="ARBA" id="ARBA00001947"/>
    </source>
</evidence>
<dbReference type="GO" id="GO:0017136">
    <property type="term" value="F:histone deacetylase activity, NAD-dependent"/>
    <property type="evidence" value="ECO:0007669"/>
    <property type="project" value="TreeGrafter"/>
</dbReference>
<evidence type="ECO:0000256" key="8">
    <source>
        <dbReference type="SAM" id="MobiDB-lite"/>
    </source>
</evidence>
<evidence type="ECO:0000313" key="10">
    <source>
        <dbReference type="EMBL" id="CAG8600391.1"/>
    </source>
</evidence>
<comment type="cofactor">
    <cofactor evidence="1">
        <name>Zn(2+)</name>
        <dbReference type="ChEBI" id="CHEBI:29105"/>
    </cofactor>
</comment>
<dbReference type="InterPro" id="IPR026590">
    <property type="entry name" value="Ssirtuin_cat_dom"/>
</dbReference>